<dbReference type="PANTHER" id="PTHR48449">
    <property type="entry name" value="DUF1985 DOMAIN-CONTAINING PROTEIN"/>
    <property type="match status" value="1"/>
</dbReference>
<dbReference type="InterPro" id="IPR015410">
    <property type="entry name" value="DUF1985"/>
</dbReference>
<proteinExistence type="predicted"/>
<name>A0A8K0E0V2_9ROSA</name>
<dbReference type="OrthoDB" id="1930729at2759"/>
<dbReference type="PANTHER" id="PTHR48449:SF1">
    <property type="entry name" value="DUF1985 DOMAIN-CONTAINING PROTEIN"/>
    <property type="match status" value="1"/>
</dbReference>
<reference evidence="2" key="1">
    <citation type="submission" date="2020-03" db="EMBL/GenBank/DDBJ databases">
        <title>A high-quality chromosome-level genome assembly of a woody plant with both climbing and erect habits, Rhamnella rubrinervis.</title>
        <authorList>
            <person name="Lu Z."/>
            <person name="Yang Y."/>
            <person name="Zhu X."/>
            <person name="Sun Y."/>
        </authorList>
    </citation>
    <scope>NUCLEOTIDE SEQUENCE</scope>
    <source>
        <strain evidence="2">BYM</strain>
        <tissue evidence="2">Leaf</tissue>
    </source>
</reference>
<keyword evidence="3" id="KW-1185">Reference proteome</keyword>
<dbReference type="AlphaFoldDB" id="A0A8K0E0V2"/>
<dbReference type="Proteomes" id="UP000796880">
    <property type="component" value="Unassembled WGS sequence"/>
</dbReference>
<sequence length="358" mass="41809">MLVRQADSIREDVMEFNFNGKGAIFTKREFGFIIGLKMKNSVNVPPPPQSNRIRNTYFGHLKKIKNSNVRDVFLYSNFNKLEDKDDMIRLTLIYFLKYGLLDKESQVSIDIQYLSMVEDLEYFNEYAWGLESYNATISSMHRVWGYETIPLMRELYATKVNNSFPRICNWKATNLPVFKSVGKSLFDNVELYVIGRLRPINVEEESIYLTNEDYPTLAPIPPSKKHKRRRKEAINTENADFAYYQQQDASNLEGPSFENVGQQIGSSHKEYHRPNTYENMPMNEEGEIRDEETNVMQNDSEVRFISPSKVIQREPHIKKRAGKLKSPFVLSTETRETLNNILPLPMDFDPKRPFPDDI</sequence>
<evidence type="ECO:0000313" key="2">
    <source>
        <dbReference type="EMBL" id="KAF3438743.1"/>
    </source>
</evidence>
<accession>A0A8K0E0V2</accession>
<comment type="caution">
    <text evidence="2">The sequence shown here is derived from an EMBL/GenBank/DDBJ whole genome shotgun (WGS) entry which is preliminary data.</text>
</comment>
<gene>
    <name evidence="2" type="ORF">FNV43_RR21507</name>
</gene>
<organism evidence="2 3">
    <name type="scientific">Rhamnella rubrinervis</name>
    <dbReference type="NCBI Taxonomy" id="2594499"/>
    <lineage>
        <taxon>Eukaryota</taxon>
        <taxon>Viridiplantae</taxon>
        <taxon>Streptophyta</taxon>
        <taxon>Embryophyta</taxon>
        <taxon>Tracheophyta</taxon>
        <taxon>Spermatophyta</taxon>
        <taxon>Magnoliopsida</taxon>
        <taxon>eudicotyledons</taxon>
        <taxon>Gunneridae</taxon>
        <taxon>Pentapetalae</taxon>
        <taxon>rosids</taxon>
        <taxon>fabids</taxon>
        <taxon>Rosales</taxon>
        <taxon>Rhamnaceae</taxon>
        <taxon>rhamnoid group</taxon>
        <taxon>Rhamneae</taxon>
        <taxon>Rhamnella</taxon>
    </lineage>
</organism>
<protein>
    <recommendedName>
        <fullName evidence="1">DUF1985 domain-containing protein</fullName>
    </recommendedName>
</protein>
<feature type="domain" description="DUF1985" evidence="1">
    <location>
        <begin position="2"/>
        <end position="139"/>
    </location>
</feature>
<dbReference type="EMBL" id="VOIH02000009">
    <property type="protein sequence ID" value="KAF3438743.1"/>
    <property type="molecule type" value="Genomic_DNA"/>
</dbReference>
<evidence type="ECO:0000313" key="3">
    <source>
        <dbReference type="Proteomes" id="UP000796880"/>
    </source>
</evidence>
<evidence type="ECO:0000259" key="1">
    <source>
        <dbReference type="Pfam" id="PF09331"/>
    </source>
</evidence>
<dbReference type="Pfam" id="PF09331">
    <property type="entry name" value="DUF1985"/>
    <property type="match status" value="1"/>
</dbReference>